<keyword evidence="3" id="KW-1185">Reference proteome</keyword>
<accession>A0A8K0J722</accession>
<reference evidence="2" key="1">
    <citation type="journal article" date="2020" name="bioRxiv">
        <title>Whole genome comparisons of ergot fungi reveals the divergence and evolution of species within the genus Claviceps are the result of varying mechanisms driving genome evolution and host range expansion.</title>
        <authorList>
            <person name="Wyka S.A."/>
            <person name="Mondo S.J."/>
            <person name="Liu M."/>
            <person name="Dettman J."/>
            <person name="Nalam V."/>
            <person name="Broders K.D."/>
        </authorList>
    </citation>
    <scope>NUCLEOTIDE SEQUENCE</scope>
    <source>
        <strain evidence="2">CCC 489</strain>
    </source>
</reference>
<dbReference type="Proteomes" id="UP000811619">
    <property type="component" value="Unassembled WGS sequence"/>
</dbReference>
<dbReference type="EMBL" id="SRPY01000262">
    <property type="protein sequence ID" value="KAG5926498.1"/>
    <property type="molecule type" value="Genomic_DNA"/>
</dbReference>
<proteinExistence type="predicted"/>
<dbReference type="OrthoDB" id="10250105at2759"/>
<gene>
    <name evidence="2" type="ORF">E4U42_003253</name>
</gene>
<name>A0A8K0J722_9HYPO</name>
<dbReference type="Pfam" id="PF09825">
    <property type="entry name" value="BPL_N"/>
    <property type="match status" value="1"/>
</dbReference>
<dbReference type="Gene3D" id="3.40.50.880">
    <property type="match status" value="1"/>
</dbReference>
<evidence type="ECO:0000313" key="3">
    <source>
        <dbReference type="Proteomes" id="UP000811619"/>
    </source>
</evidence>
<dbReference type="SUPFAM" id="SSF52317">
    <property type="entry name" value="Class I glutamine amidotransferase-like"/>
    <property type="match status" value="1"/>
</dbReference>
<dbReference type="InterPro" id="IPR019197">
    <property type="entry name" value="Biotin-prot_ligase_N"/>
</dbReference>
<evidence type="ECO:0000259" key="1">
    <source>
        <dbReference type="Pfam" id="PF09825"/>
    </source>
</evidence>
<feature type="domain" description="Biotin-protein ligase N-terminal" evidence="1">
    <location>
        <begin position="60"/>
        <end position="110"/>
    </location>
</feature>
<sequence>MDFATNTSARRPRALVYRGPAGHPDLSKAVAQLLESSPRRFEVQYAGPREAVDVTRESLASVELYAQPGGPDLEYAWSLTKSYAPAIREFVARGGRYLGICLGAYLAGHSPGFGLLPRGADTDSECDQRGAQVKHDKDTIIQVDWNFSTGPKAGQIVQDQWVFFQEGAVMTDFPDTDESIVLARYSKSGRVASSLNKYGEGWVGLIGPHPEATEDWFSSYNINSPHGLRFEIGHDLIEATMTGGQNVTRCHCDDWPASTHHSNSTHHSKMLRNSLGKIFGRH</sequence>
<organism evidence="2 3">
    <name type="scientific">Claviceps africana</name>
    <dbReference type="NCBI Taxonomy" id="83212"/>
    <lineage>
        <taxon>Eukaryota</taxon>
        <taxon>Fungi</taxon>
        <taxon>Dikarya</taxon>
        <taxon>Ascomycota</taxon>
        <taxon>Pezizomycotina</taxon>
        <taxon>Sordariomycetes</taxon>
        <taxon>Hypocreomycetidae</taxon>
        <taxon>Hypocreales</taxon>
        <taxon>Clavicipitaceae</taxon>
        <taxon>Claviceps</taxon>
    </lineage>
</organism>
<dbReference type="AlphaFoldDB" id="A0A8K0J722"/>
<comment type="caution">
    <text evidence="2">The sequence shown here is derived from an EMBL/GenBank/DDBJ whole genome shotgun (WGS) entry which is preliminary data.</text>
</comment>
<dbReference type="InterPro" id="IPR029062">
    <property type="entry name" value="Class_I_gatase-like"/>
</dbReference>
<evidence type="ECO:0000313" key="2">
    <source>
        <dbReference type="EMBL" id="KAG5926498.1"/>
    </source>
</evidence>
<protein>
    <recommendedName>
        <fullName evidence="1">Biotin-protein ligase N-terminal domain-containing protein</fullName>
    </recommendedName>
</protein>